<feature type="compositionally biased region" description="Polar residues" evidence="6">
    <location>
        <begin position="366"/>
        <end position="380"/>
    </location>
</feature>
<gene>
    <name evidence="8" type="ORF">JRQ81_001370</name>
</gene>
<dbReference type="Proteomes" id="UP001142489">
    <property type="component" value="Unassembled WGS sequence"/>
</dbReference>
<organism evidence="8 9">
    <name type="scientific">Phrynocephalus forsythii</name>
    <dbReference type="NCBI Taxonomy" id="171643"/>
    <lineage>
        <taxon>Eukaryota</taxon>
        <taxon>Metazoa</taxon>
        <taxon>Chordata</taxon>
        <taxon>Craniata</taxon>
        <taxon>Vertebrata</taxon>
        <taxon>Euteleostomi</taxon>
        <taxon>Lepidosauria</taxon>
        <taxon>Squamata</taxon>
        <taxon>Bifurcata</taxon>
        <taxon>Unidentata</taxon>
        <taxon>Episquamata</taxon>
        <taxon>Toxicofera</taxon>
        <taxon>Iguania</taxon>
        <taxon>Acrodonta</taxon>
        <taxon>Agamidae</taxon>
        <taxon>Agaminae</taxon>
        <taxon>Phrynocephalus</taxon>
    </lineage>
</organism>
<evidence type="ECO:0000256" key="5">
    <source>
        <dbReference type="SAM" id="Coils"/>
    </source>
</evidence>
<dbReference type="EMBL" id="JAPFRF010000001">
    <property type="protein sequence ID" value="KAJ7345420.1"/>
    <property type="molecule type" value="Genomic_DNA"/>
</dbReference>
<dbReference type="SMART" id="SM00291">
    <property type="entry name" value="ZnF_ZZ"/>
    <property type="match status" value="1"/>
</dbReference>
<dbReference type="PANTHER" id="PTHR12268">
    <property type="entry name" value="E3 UBIQUITIN-PROTEIN LIGASE KCMF1"/>
    <property type="match status" value="1"/>
</dbReference>
<feature type="coiled-coil region" evidence="5">
    <location>
        <begin position="402"/>
        <end position="436"/>
    </location>
</feature>
<keyword evidence="9" id="KW-1185">Reference proteome</keyword>
<accession>A0A9Q1B8X5</accession>
<dbReference type="AlphaFoldDB" id="A0A9Q1B8X5"/>
<dbReference type="SUPFAM" id="SSF57850">
    <property type="entry name" value="RING/U-box"/>
    <property type="match status" value="1"/>
</dbReference>
<dbReference type="PROSITE" id="PS50135">
    <property type="entry name" value="ZF_ZZ_2"/>
    <property type="match status" value="1"/>
</dbReference>
<evidence type="ECO:0000256" key="2">
    <source>
        <dbReference type="ARBA" id="ARBA00022771"/>
    </source>
</evidence>
<dbReference type="InterPro" id="IPR043145">
    <property type="entry name" value="Znf_ZZ_sf"/>
</dbReference>
<dbReference type="Gene3D" id="1.10.238.10">
    <property type="entry name" value="EF-hand"/>
    <property type="match status" value="2"/>
</dbReference>
<dbReference type="OrthoDB" id="10014385at2759"/>
<dbReference type="GO" id="GO:0099536">
    <property type="term" value="P:synaptic signaling"/>
    <property type="evidence" value="ECO:0007669"/>
    <property type="project" value="TreeGrafter"/>
</dbReference>
<feature type="compositionally biased region" description="Basic and acidic residues" evidence="6">
    <location>
        <begin position="556"/>
        <end position="566"/>
    </location>
</feature>
<evidence type="ECO:0000313" key="9">
    <source>
        <dbReference type="Proteomes" id="UP001142489"/>
    </source>
</evidence>
<feature type="domain" description="ZZ-type" evidence="7">
    <location>
        <begin position="239"/>
        <end position="295"/>
    </location>
</feature>
<sequence>MDLDQQEALNAIENSVYRTALKLCAVQSVCQLDVTDTFLIQHILPNRRCQAEKQSLLPVDRLFNLLKELFQRARLEKPGQVDPQAPVLTLRLLTAAYDRNRAGFVQQGSAAAALIALSGDALLTKYRAFFQLYATCTGKSSNPSACITRSGVRNLLTDLLQLLAIVGERRDPSNVEIATHNPDLIYVEYAGERNIHKQLCTVSRAPLGRRDSWNGSSLNRRSSAGSQPATDCPRTKMVVHRVTCNVCGRFPINGLRYRCLKCLDFDLCQVCFFTGQDSKSHKKSHPVVEHCVPASAKENTKLFFRIVRNNLQPGRCKKKEAMRREALAAAGGGDTAAHSQTRPCSIQSISLGQPVAPIQCCSPHTGGTQLRSPLATQVSQAPKREDDSRSSSQDITHSQVLLAALKDESAKAQESLQALRHERRSLTKQLNKWKRNVQVFHSTQEAKNGTLETRLHEAIATQEHLKTELRQMGIEMKKITLCWNKPSEKTVQNGSGGPPLKPIYSKLLRHKSLAISSSCSERIQLLEPQARLLAGIPRTPEIAQQAECFQNGSHEDVCPEKPKETRAPLTNHPGDLDPETTRGHLSRRIEISKSPPPPPVMKALLGKTQAEQEELQWLMMKLKDSLSFQVEPGHPSALKQELLSGAKRVSQAFSDLIGQVTLPIGKCEGGSDGGVLDLPARQGKDDSDRTCSPPNSA</sequence>
<name>A0A9Q1B8X5_9SAUR</name>
<evidence type="ECO:0000256" key="1">
    <source>
        <dbReference type="ARBA" id="ARBA00022723"/>
    </source>
</evidence>
<keyword evidence="5" id="KW-0175">Coiled coil</keyword>
<dbReference type="SUPFAM" id="SSF47473">
    <property type="entry name" value="EF-hand"/>
    <property type="match status" value="1"/>
</dbReference>
<dbReference type="GO" id="GO:0005886">
    <property type="term" value="C:plasma membrane"/>
    <property type="evidence" value="ECO:0007669"/>
    <property type="project" value="TreeGrafter"/>
</dbReference>
<dbReference type="InterPro" id="IPR000433">
    <property type="entry name" value="Znf_ZZ"/>
</dbReference>
<evidence type="ECO:0000256" key="6">
    <source>
        <dbReference type="SAM" id="MobiDB-lite"/>
    </source>
</evidence>
<dbReference type="InterPro" id="IPR050774">
    <property type="entry name" value="KCMF1/Dystrophin"/>
</dbReference>
<dbReference type="Gene3D" id="3.30.60.90">
    <property type="match status" value="1"/>
</dbReference>
<dbReference type="Pfam" id="PF00569">
    <property type="entry name" value="ZZ"/>
    <property type="match status" value="1"/>
</dbReference>
<evidence type="ECO:0000256" key="4">
    <source>
        <dbReference type="PROSITE-ProRule" id="PRU00228"/>
    </source>
</evidence>
<evidence type="ECO:0000256" key="3">
    <source>
        <dbReference type="ARBA" id="ARBA00022833"/>
    </source>
</evidence>
<evidence type="ECO:0000259" key="7">
    <source>
        <dbReference type="PROSITE" id="PS50135"/>
    </source>
</evidence>
<dbReference type="Pfam" id="PF09068">
    <property type="entry name" value="EF-hand_2"/>
    <property type="match status" value="1"/>
</dbReference>
<feature type="compositionally biased region" description="Polar residues" evidence="6">
    <location>
        <begin position="213"/>
        <end position="229"/>
    </location>
</feature>
<feature type="region of interest" description="Disordered" evidence="6">
    <location>
        <begin position="556"/>
        <end position="582"/>
    </location>
</feature>
<feature type="region of interest" description="Disordered" evidence="6">
    <location>
        <begin position="211"/>
        <end position="231"/>
    </location>
</feature>
<protein>
    <recommendedName>
        <fullName evidence="7">ZZ-type domain-containing protein</fullName>
    </recommendedName>
</protein>
<reference evidence="8" key="1">
    <citation type="journal article" date="2023" name="DNA Res.">
        <title>Chromosome-level genome assembly of Phrynocephalus forsythii using third-generation DNA sequencing and Hi-C analysis.</title>
        <authorList>
            <person name="Qi Y."/>
            <person name="Zhao W."/>
            <person name="Zhao Y."/>
            <person name="Niu C."/>
            <person name="Cao S."/>
            <person name="Zhang Y."/>
        </authorList>
    </citation>
    <scope>NUCLEOTIDE SEQUENCE</scope>
    <source>
        <tissue evidence="8">Muscle</tissue>
    </source>
</reference>
<comment type="caution">
    <text evidence="8">The sequence shown here is derived from an EMBL/GenBank/DDBJ whole genome shotgun (WGS) entry which is preliminary data.</text>
</comment>
<evidence type="ECO:0000313" key="8">
    <source>
        <dbReference type="EMBL" id="KAJ7345420.1"/>
    </source>
</evidence>
<keyword evidence="2 4" id="KW-0863">Zinc-finger</keyword>
<keyword evidence="1" id="KW-0479">Metal-binding</keyword>
<dbReference type="GO" id="GO:0045202">
    <property type="term" value="C:synapse"/>
    <property type="evidence" value="ECO:0007669"/>
    <property type="project" value="GOC"/>
</dbReference>
<dbReference type="GO" id="GO:0008270">
    <property type="term" value="F:zinc ion binding"/>
    <property type="evidence" value="ECO:0007669"/>
    <property type="project" value="UniProtKB-KW"/>
</dbReference>
<feature type="region of interest" description="Disordered" evidence="6">
    <location>
        <begin position="668"/>
        <end position="697"/>
    </location>
</feature>
<feature type="region of interest" description="Disordered" evidence="6">
    <location>
        <begin position="366"/>
        <end position="395"/>
    </location>
</feature>
<dbReference type="PROSITE" id="PS01357">
    <property type="entry name" value="ZF_ZZ_1"/>
    <property type="match status" value="1"/>
</dbReference>
<dbReference type="InterPro" id="IPR015153">
    <property type="entry name" value="EF-hand_dom_typ1"/>
</dbReference>
<keyword evidence="3" id="KW-0862">Zinc</keyword>
<dbReference type="InterPro" id="IPR011992">
    <property type="entry name" value="EF-hand-dom_pair"/>
</dbReference>
<proteinExistence type="predicted"/>
<dbReference type="PANTHER" id="PTHR12268:SF18">
    <property type="entry name" value="DYSTROTELIN"/>
    <property type="match status" value="1"/>
</dbReference>
<dbReference type="CDD" id="cd02334">
    <property type="entry name" value="ZZ_dystrophin"/>
    <property type="match status" value="1"/>
</dbReference>